<reference evidence="3 4" key="1">
    <citation type="submission" date="2020-01" db="EMBL/GenBank/DDBJ databases">
        <title>Genome sequencing of strain KACC 21265.</title>
        <authorList>
            <person name="Heo J."/>
            <person name="Kim S.-J."/>
            <person name="Kim J.-S."/>
            <person name="Hong S.-B."/>
            <person name="Kwon S.-W."/>
        </authorList>
    </citation>
    <scope>NUCLEOTIDE SEQUENCE [LARGE SCALE GENOMIC DNA]</scope>
    <source>
        <strain evidence="3 4">KACC 21265</strain>
    </source>
</reference>
<keyword evidence="1" id="KW-1133">Transmembrane helix</keyword>
<evidence type="ECO:0000259" key="2">
    <source>
        <dbReference type="Pfam" id="PF09990"/>
    </source>
</evidence>
<evidence type="ECO:0000256" key="1">
    <source>
        <dbReference type="SAM" id="Phobius"/>
    </source>
</evidence>
<dbReference type="AlphaFoldDB" id="A0A857JC71"/>
<dbReference type="Pfam" id="PF09990">
    <property type="entry name" value="DUF2231"/>
    <property type="match status" value="1"/>
</dbReference>
<accession>A0A857JC71</accession>
<sequence>MRPDLHPPPSRPAAIVFDLLNPIPFGFLVAALISDVVYANSGNVMWFKAAAWLIAAGLVFAIIPRLIDLVRVWFPGARPRSGHAMAAFWLYLAGIAAAIVNAFVHSRDAYSIVPEGVWLSIATVVLLAIATVLTTLHALKGQP</sequence>
<dbReference type="Proteomes" id="UP000464787">
    <property type="component" value="Chromosome"/>
</dbReference>
<feature type="transmembrane region" description="Helical" evidence="1">
    <location>
        <begin position="12"/>
        <end position="33"/>
    </location>
</feature>
<dbReference type="InterPro" id="IPR019251">
    <property type="entry name" value="DUF2231_TM"/>
</dbReference>
<evidence type="ECO:0000313" key="4">
    <source>
        <dbReference type="Proteomes" id="UP000464787"/>
    </source>
</evidence>
<dbReference type="KEGG" id="xyk:GT347_26730"/>
<evidence type="ECO:0000313" key="3">
    <source>
        <dbReference type="EMBL" id="QHJ01268.1"/>
    </source>
</evidence>
<keyword evidence="1" id="KW-0472">Membrane</keyword>
<organism evidence="3 4">
    <name type="scientific">Xylophilus rhododendri</name>
    <dbReference type="NCBI Taxonomy" id="2697032"/>
    <lineage>
        <taxon>Bacteria</taxon>
        <taxon>Pseudomonadati</taxon>
        <taxon>Pseudomonadota</taxon>
        <taxon>Betaproteobacteria</taxon>
        <taxon>Burkholderiales</taxon>
        <taxon>Xylophilus</taxon>
    </lineage>
</organism>
<protein>
    <recommendedName>
        <fullName evidence="2">DUF2231 domain-containing protein</fullName>
    </recommendedName>
</protein>
<dbReference type="PIRSF" id="PIRSF029509">
    <property type="entry name" value="UCP029509"/>
    <property type="match status" value="1"/>
</dbReference>
<dbReference type="InterPro" id="IPR016923">
    <property type="entry name" value="UCP029509"/>
</dbReference>
<dbReference type="EMBL" id="CP047650">
    <property type="protein sequence ID" value="QHJ01268.1"/>
    <property type="molecule type" value="Genomic_DNA"/>
</dbReference>
<feature type="transmembrane region" description="Helical" evidence="1">
    <location>
        <begin position="84"/>
        <end position="104"/>
    </location>
</feature>
<gene>
    <name evidence="3" type="ORF">GT347_26730</name>
</gene>
<feature type="domain" description="DUF2231" evidence="2">
    <location>
        <begin position="22"/>
        <end position="131"/>
    </location>
</feature>
<feature type="transmembrane region" description="Helical" evidence="1">
    <location>
        <begin position="116"/>
        <end position="139"/>
    </location>
</feature>
<proteinExistence type="predicted"/>
<dbReference type="RefSeq" id="WP_160555076.1">
    <property type="nucleotide sequence ID" value="NZ_CP047650.1"/>
</dbReference>
<keyword evidence="4" id="KW-1185">Reference proteome</keyword>
<feature type="transmembrane region" description="Helical" evidence="1">
    <location>
        <begin position="45"/>
        <end position="63"/>
    </location>
</feature>
<name>A0A857JC71_9BURK</name>
<keyword evidence="1" id="KW-0812">Transmembrane</keyword>